<evidence type="ECO:0000256" key="2">
    <source>
        <dbReference type="ARBA" id="ARBA00023163"/>
    </source>
</evidence>
<feature type="region of interest" description="Disordered" evidence="3">
    <location>
        <begin position="120"/>
        <end position="162"/>
    </location>
</feature>
<keyword evidence="6" id="KW-1185">Reference proteome</keyword>
<accession>A0A7W3LLV8</accession>
<keyword evidence="1" id="KW-0805">Transcription regulation</keyword>
<evidence type="ECO:0008006" key="7">
    <source>
        <dbReference type="Google" id="ProtNLM"/>
    </source>
</evidence>
<evidence type="ECO:0000256" key="4">
    <source>
        <dbReference type="SAM" id="Phobius"/>
    </source>
</evidence>
<feature type="transmembrane region" description="Helical" evidence="4">
    <location>
        <begin position="95"/>
        <end position="117"/>
    </location>
</feature>
<comment type="caution">
    <text evidence="5">The sequence shown here is derived from an EMBL/GenBank/DDBJ whole genome shotgun (WGS) entry which is preliminary data.</text>
</comment>
<dbReference type="AlphaFoldDB" id="A0A7W3LLV8"/>
<dbReference type="InterPro" id="IPR041916">
    <property type="entry name" value="Anti_sigma_zinc_sf"/>
</dbReference>
<gene>
    <name evidence="5" type="ORF">HNR61_002112</name>
</gene>
<evidence type="ECO:0000313" key="6">
    <source>
        <dbReference type="Proteomes" id="UP000572680"/>
    </source>
</evidence>
<name>A0A7W3LLV8_ACTNM</name>
<dbReference type="Gene3D" id="1.10.10.1320">
    <property type="entry name" value="Anti-sigma factor, zinc-finger domain"/>
    <property type="match status" value="1"/>
</dbReference>
<sequence length="274" mass="28435">MNPAHIDYDTLADLAEGLLEDDQAASVNAHLDTCAECRERSADLADVSRILAEAPVPSMPADLASRIDSAIAAESLNNATVVSLEQRRGRRHWRILSAAAATVVVLGGGAVVGKAALDDARDEGQASATRTTPLLDGGDQQDSPKGAVPSAPSGGQAENGKTTQRTFAAHAPSFGVARTGTDYRAATLGSQVNDLLGKGNEARLEPRRSDARLAECVASVTGGKAPVLVDSARFEGSPATVVVLNGAKPGQWDIWVVGPNCSPRDRNVLTHVTT</sequence>
<proteinExistence type="predicted"/>
<evidence type="ECO:0000256" key="1">
    <source>
        <dbReference type="ARBA" id="ARBA00023015"/>
    </source>
</evidence>
<protein>
    <recommendedName>
        <fullName evidence="7">Zinc-finger domain-containing protein</fullName>
    </recommendedName>
</protein>
<dbReference type="Proteomes" id="UP000572680">
    <property type="component" value="Unassembled WGS sequence"/>
</dbReference>
<evidence type="ECO:0000256" key="3">
    <source>
        <dbReference type="SAM" id="MobiDB-lite"/>
    </source>
</evidence>
<keyword evidence="4" id="KW-0812">Transmembrane</keyword>
<keyword evidence="2" id="KW-0804">Transcription</keyword>
<keyword evidence="4" id="KW-1133">Transmembrane helix</keyword>
<reference evidence="5 6" key="1">
    <citation type="submission" date="2020-08" db="EMBL/GenBank/DDBJ databases">
        <title>Genomic Encyclopedia of Type Strains, Phase IV (KMG-IV): sequencing the most valuable type-strain genomes for metagenomic binning, comparative biology and taxonomic classification.</title>
        <authorList>
            <person name="Goeker M."/>
        </authorList>
    </citation>
    <scope>NUCLEOTIDE SEQUENCE [LARGE SCALE GENOMIC DNA]</scope>
    <source>
        <strain evidence="5 6">DSM 44197</strain>
    </source>
</reference>
<dbReference type="RefSeq" id="WP_182842906.1">
    <property type="nucleotide sequence ID" value="NZ_BAAALP010000002.1"/>
</dbReference>
<dbReference type="EMBL" id="JACJIA010000002">
    <property type="protein sequence ID" value="MBA8950499.1"/>
    <property type="molecule type" value="Genomic_DNA"/>
</dbReference>
<organism evidence="5 6">
    <name type="scientific">Actinomadura namibiensis</name>
    <dbReference type="NCBI Taxonomy" id="182080"/>
    <lineage>
        <taxon>Bacteria</taxon>
        <taxon>Bacillati</taxon>
        <taxon>Actinomycetota</taxon>
        <taxon>Actinomycetes</taxon>
        <taxon>Streptosporangiales</taxon>
        <taxon>Thermomonosporaceae</taxon>
        <taxon>Actinomadura</taxon>
    </lineage>
</organism>
<evidence type="ECO:0000313" key="5">
    <source>
        <dbReference type="EMBL" id="MBA8950499.1"/>
    </source>
</evidence>
<keyword evidence="4" id="KW-0472">Membrane</keyword>